<dbReference type="InterPro" id="IPR038475">
    <property type="entry name" value="RecG_C_sf"/>
</dbReference>
<dbReference type="Pfam" id="PF13749">
    <property type="entry name" value="HATPase_c_4"/>
    <property type="match status" value="1"/>
</dbReference>
<reference evidence="2 3" key="1">
    <citation type="submission" date="2014-01" db="EMBL/GenBank/DDBJ databases">
        <title>Comparative genomics of Fusobacterium necrophorum wild isolates.</title>
        <authorList>
            <person name="Kittichotirat W."/>
            <person name="Bumgarner R.E."/>
            <person name="Lawrence P."/>
        </authorList>
    </citation>
    <scope>NUCLEOTIDE SEQUENCE [LARGE SCALE GENOMIC DNA]</scope>
    <source>
        <strain evidence="2 3">DJ-2</strain>
    </source>
</reference>
<dbReference type="Gene3D" id="3.30.565.60">
    <property type="match status" value="1"/>
</dbReference>
<dbReference type="RefSeq" id="WP_035906367.1">
    <property type="nucleotide sequence ID" value="NZ_JAAH01000043.1"/>
</dbReference>
<dbReference type="Pfam" id="PF04326">
    <property type="entry name" value="SLFN_AlbA_2"/>
    <property type="match status" value="1"/>
</dbReference>
<evidence type="ECO:0000313" key="3">
    <source>
        <dbReference type="Proteomes" id="UP000027058"/>
    </source>
</evidence>
<gene>
    <name evidence="2" type="ORF">FUSO8_04150</name>
</gene>
<dbReference type="Proteomes" id="UP000027058">
    <property type="component" value="Unassembled WGS sequence"/>
</dbReference>
<comment type="caution">
    <text evidence="2">The sequence shown here is derived from an EMBL/GenBank/DDBJ whole genome shotgun (WGS) entry which is preliminary data.</text>
</comment>
<dbReference type="PANTHER" id="PTHR30595">
    <property type="entry name" value="GLPR-RELATED TRANSCRIPTIONAL REPRESSOR"/>
    <property type="match status" value="1"/>
</dbReference>
<proteinExistence type="predicted"/>
<evidence type="ECO:0000259" key="1">
    <source>
        <dbReference type="Pfam" id="PF04326"/>
    </source>
</evidence>
<accession>A0AB73C4A8</accession>
<feature type="domain" description="Schlafen AlbA-2" evidence="1">
    <location>
        <begin position="19"/>
        <end position="141"/>
    </location>
</feature>
<dbReference type="InterPro" id="IPR038461">
    <property type="entry name" value="Schlafen_AlbA_2_dom_sf"/>
</dbReference>
<dbReference type="AlphaFoldDB" id="A0AB73C4A8"/>
<evidence type="ECO:0000313" key="2">
    <source>
        <dbReference type="EMBL" id="KDE72830.1"/>
    </source>
</evidence>
<dbReference type="EMBL" id="JAAH01000043">
    <property type="protein sequence ID" value="KDE72830.1"/>
    <property type="molecule type" value="Genomic_DNA"/>
</dbReference>
<dbReference type="InterPro" id="IPR007421">
    <property type="entry name" value="Schlafen_AlbA_2_dom"/>
</dbReference>
<dbReference type="PANTHER" id="PTHR30595:SF6">
    <property type="entry name" value="SCHLAFEN ALBA-2 DOMAIN-CONTAINING PROTEIN"/>
    <property type="match status" value="1"/>
</dbReference>
<sequence length="501" mass="58016">MTEREIIDKIEKLLNFKSESEEIEVKSASGGIPKIYDTISAFANTRGGIIIFGINEKNNGNFEVVGLRNFNEIQRKISEICSQKMFPSIRPIITQIEYRNKKLLVMEILELNQIEKPCYYIKNGIEKGAYIRVGDSDQRMTKYEIYALDAYKKRIDEDLKIVEQSRLKNLDKRKLEEYIRKIKKEKPKFSKKGKVSILKLSNIVKEKNGEIFPTFAGMMVFGEYPQQFYPQLFIACSIIPGYELGELGKIGERFTDNARIEGNIEEMLEGAMNFLEKNMRIKVVVDSSGRRSNISEYPMVALREAIVNALVHRDYSIYTEKSYIRVFKYKDRIEIESPGTLYGRNRIEQLGTDTMLEVRNSTIVQILENQKSILENRHSGIPTMKSEMLKNDLPEPEFINQRGSFKVIFYNGEGKSDTVEGKSDTVEGKSDTVHKYEFEILEYCKEARSKKEIMAYLNMNSSSYVSRKILIPLIQKGKLQYTNPNKNAKNQKYISMLEKLD</sequence>
<name>A0AB73C4A8_9FUSO</name>
<protein>
    <submittedName>
        <fullName evidence="2">ATPase AAA</fullName>
    </submittedName>
</protein>
<organism evidence="2 3">
    <name type="scientific">Fusobacterium necrophorum DJ-2</name>
    <dbReference type="NCBI Taxonomy" id="1441737"/>
    <lineage>
        <taxon>Bacteria</taxon>
        <taxon>Fusobacteriati</taxon>
        <taxon>Fusobacteriota</taxon>
        <taxon>Fusobacteriia</taxon>
        <taxon>Fusobacteriales</taxon>
        <taxon>Fusobacteriaceae</taxon>
        <taxon>Fusobacterium</taxon>
    </lineage>
</organism>
<dbReference type="Gene3D" id="3.30.950.30">
    <property type="entry name" value="Schlafen, AAA domain"/>
    <property type="match status" value="1"/>
</dbReference>